<feature type="region of interest" description="Disordered" evidence="2">
    <location>
        <begin position="1"/>
        <end position="25"/>
    </location>
</feature>
<name>A0AAD9AXU2_9PEZI</name>
<evidence type="ECO:0000256" key="2">
    <source>
        <dbReference type="SAM" id="MobiDB-lite"/>
    </source>
</evidence>
<keyword evidence="1" id="KW-0862">Zinc</keyword>
<feature type="compositionally biased region" description="Basic and acidic residues" evidence="2">
    <location>
        <begin position="390"/>
        <end position="406"/>
    </location>
</feature>
<keyword evidence="1" id="KW-0863">Zinc-finger</keyword>
<evidence type="ECO:0000256" key="1">
    <source>
        <dbReference type="PROSITE-ProRule" id="PRU00042"/>
    </source>
</evidence>
<feature type="compositionally biased region" description="Low complexity" evidence="2">
    <location>
        <begin position="274"/>
        <end position="298"/>
    </location>
</feature>
<dbReference type="Proteomes" id="UP001243330">
    <property type="component" value="Unassembled WGS sequence"/>
</dbReference>
<protein>
    <recommendedName>
        <fullName evidence="3">C2H2-type domain-containing protein</fullName>
    </recommendedName>
</protein>
<keyword evidence="5" id="KW-1185">Reference proteome</keyword>
<feature type="compositionally biased region" description="Basic residues" evidence="2">
    <location>
        <begin position="361"/>
        <end position="374"/>
    </location>
</feature>
<accession>A0AAD9AXU2</accession>
<dbReference type="InterPro" id="IPR013087">
    <property type="entry name" value="Znf_C2H2_type"/>
</dbReference>
<evidence type="ECO:0000313" key="5">
    <source>
        <dbReference type="Proteomes" id="UP001243330"/>
    </source>
</evidence>
<feature type="region of interest" description="Disordered" evidence="2">
    <location>
        <begin position="336"/>
        <end position="407"/>
    </location>
</feature>
<dbReference type="GO" id="GO:0008270">
    <property type="term" value="F:zinc ion binding"/>
    <property type="evidence" value="ECO:0007669"/>
    <property type="project" value="UniProtKB-KW"/>
</dbReference>
<evidence type="ECO:0000313" key="4">
    <source>
        <dbReference type="EMBL" id="KAK1856541.1"/>
    </source>
</evidence>
<sequence length="657" mass="72685">CSFSLDPAPAPIYTQPSEDESIFSQSSTEPSLYMALLVAQAPPSTQYSDVEQRFSAEALTLGIPFDLSHSIESYTVPIVERQWQQEQSLRSVLCKLCSHEIDVDSATESILSMMRDTQHSEETQETKMKSEDDKQFQYSGSWSKRAKRDSGYLSQAGFLQIFGDNSRQSNETKPSEYGSDYEAEISSEAGNVGMEEQGNHDEATAISTSISGSQEAQSITNAPLSKAAVESLPGHSAFGLETVSLDYRFCGEWVTNIANDLGSTNGDEEDLDGTSRSLSSLDTQSFSGSSTSSGTDSSEFGITAAIMSRYDADCGLARLTSLFGRFIDLRLGVRQQAGDRTSPSGQSLRKAQNSNEGSRATARHTVGHGNKRSRQVNPDDGDDSGEDPVDNPRMKRPKFETTDKPKIACPFMKNSPTEYSTWRTCVGPGFDGMHRTKRHFKEHTCQRCGDQFKSNKSLQDHMRLPTPCILRDTPFEKGYMTSPQWDEITHKRSRCSVEERWKEIYLILFPDTLADAIPSPYFETSEVTNNFAAIFDPAEYDVYLTRNLPSRVLSRLQEELAVFSEKIKKQLAAIVQEESSETLKAYVLQKSGGKSEKSDEPINPSQEPVAFDNNFFAGINFDDGGHFNCNFPFGEDLWGIGKGTGRDPADSGYGSLG</sequence>
<feature type="region of interest" description="Disordered" evidence="2">
    <location>
        <begin position="260"/>
        <end position="298"/>
    </location>
</feature>
<dbReference type="AlphaFoldDB" id="A0AAD9AXU2"/>
<feature type="region of interest" description="Disordered" evidence="2">
    <location>
        <begin position="116"/>
        <end position="142"/>
    </location>
</feature>
<feature type="non-terminal residue" evidence="4">
    <location>
        <position position="1"/>
    </location>
</feature>
<dbReference type="EMBL" id="JAQOWY010000007">
    <property type="protein sequence ID" value="KAK1856541.1"/>
    <property type="molecule type" value="Genomic_DNA"/>
</dbReference>
<proteinExistence type="predicted"/>
<reference evidence="4" key="1">
    <citation type="submission" date="2023-01" db="EMBL/GenBank/DDBJ databases">
        <title>Colletotrichum chrysophilum M932 genome sequence.</title>
        <authorList>
            <person name="Baroncelli R."/>
        </authorList>
    </citation>
    <scope>NUCLEOTIDE SEQUENCE</scope>
    <source>
        <strain evidence="4">M932</strain>
    </source>
</reference>
<feature type="domain" description="C2H2-type" evidence="3">
    <location>
        <begin position="443"/>
        <end position="466"/>
    </location>
</feature>
<dbReference type="PANTHER" id="PTHR38166">
    <property type="entry name" value="C2H2-TYPE DOMAIN-CONTAINING PROTEIN-RELATED"/>
    <property type="match status" value="1"/>
</dbReference>
<feature type="compositionally biased region" description="Polar residues" evidence="2">
    <location>
        <begin position="338"/>
        <end position="358"/>
    </location>
</feature>
<gene>
    <name evidence="4" type="ORF">CCHR01_00720</name>
</gene>
<dbReference type="PANTHER" id="PTHR38166:SF1">
    <property type="entry name" value="C2H2-TYPE DOMAIN-CONTAINING PROTEIN"/>
    <property type="match status" value="1"/>
</dbReference>
<feature type="compositionally biased region" description="Basic and acidic residues" evidence="2">
    <location>
        <begin position="116"/>
        <end position="135"/>
    </location>
</feature>
<organism evidence="4 5">
    <name type="scientific">Colletotrichum chrysophilum</name>
    <dbReference type="NCBI Taxonomy" id="1836956"/>
    <lineage>
        <taxon>Eukaryota</taxon>
        <taxon>Fungi</taxon>
        <taxon>Dikarya</taxon>
        <taxon>Ascomycota</taxon>
        <taxon>Pezizomycotina</taxon>
        <taxon>Sordariomycetes</taxon>
        <taxon>Hypocreomycetidae</taxon>
        <taxon>Glomerellales</taxon>
        <taxon>Glomerellaceae</taxon>
        <taxon>Colletotrichum</taxon>
        <taxon>Colletotrichum gloeosporioides species complex</taxon>
    </lineage>
</organism>
<keyword evidence="1" id="KW-0479">Metal-binding</keyword>
<dbReference type="PROSITE" id="PS50157">
    <property type="entry name" value="ZINC_FINGER_C2H2_2"/>
    <property type="match status" value="1"/>
</dbReference>
<comment type="caution">
    <text evidence="4">The sequence shown here is derived from an EMBL/GenBank/DDBJ whole genome shotgun (WGS) entry which is preliminary data.</text>
</comment>
<feature type="compositionally biased region" description="Acidic residues" evidence="2">
    <location>
        <begin position="379"/>
        <end position="389"/>
    </location>
</feature>
<evidence type="ECO:0000259" key="3">
    <source>
        <dbReference type="PROSITE" id="PS50157"/>
    </source>
</evidence>